<dbReference type="Gene3D" id="1.10.510.10">
    <property type="entry name" value="Transferase(Phosphotransferase) domain 1"/>
    <property type="match status" value="1"/>
</dbReference>
<evidence type="ECO:0000256" key="1">
    <source>
        <dbReference type="ARBA" id="ARBA00022741"/>
    </source>
</evidence>
<gene>
    <name evidence="6" type="ORF">MAM1_0117d05753</name>
</gene>
<accession>A0A0C9MW05</accession>
<keyword evidence="2 3" id="KW-0067">ATP-binding</keyword>
<reference evidence="6" key="1">
    <citation type="submission" date="2014-09" db="EMBL/GenBank/DDBJ databases">
        <title>Draft genome sequence of an oleaginous Mucoromycotina fungus Mucor ambiguus NBRC6742.</title>
        <authorList>
            <person name="Takeda I."/>
            <person name="Yamane N."/>
            <person name="Morita T."/>
            <person name="Tamano K."/>
            <person name="Machida M."/>
            <person name="Baker S."/>
            <person name="Koike H."/>
        </authorList>
    </citation>
    <scope>NUCLEOTIDE SEQUENCE</scope>
    <source>
        <strain evidence="6">NBRC 6742</strain>
    </source>
</reference>
<evidence type="ECO:0000256" key="3">
    <source>
        <dbReference type="PROSITE-ProRule" id="PRU10141"/>
    </source>
</evidence>
<evidence type="ECO:0000259" key="5">
    <source>
        <dbReference type="PROSITE" id="PS50011"/>
    </source>
</evidence>
<dbReference type="GO" id="GO:0005829">
    <property type="term" value="C:cytosol"/>
    <property type="evidence" value="ECO:0007669"/>
    <property type="project" value="TreeGrafter"/>
</dbReference>
<keyword evidence="7" id="KW-1185">Reference proteome</keyword>
<feature type="domain" description="Protein kinase" evidence="5">
    <location>
        <begin position="644"/>
        <end position="901"/>
    </location>
</feature>
<dbReference type="FunFam" id="1.10.510.10:FF:000320">
    <property type="entry name" value="Serine/threonine protein kinase"/>
    <property type="match status" value="1"/>
</dbReference>
<dbReference type="OrthoDB" id="10252171at2759"/>
<dbReference type="GO" id="GO:0005524">
    <property type="term" value="F:ATP binding"/>
    <property type="evidence" value="ECO:0007669"/>
    <property type="project" value="UniProtKB-UniRule"/>
</dbReference>
<evidence type="ECO:0000313" key="7">
    <source>
        <dbReference type="Proteomes" id="UP000053815"/>
    </source>
</evidence>
<dbReference type="PROSITE" id="PS00107">
    <property type="entry name" value="PROTEIN_KINASE_ATP"/>
    <property type="match status" value="1"/>
</dbReference>
<name>A0A0C9MW05_9FUNG</name>
<feature type="region of interest" description="Disordered" evidence="4">
    <location>
        <begin position="55"/>
        <end position="74"/>
    </location>
</feature>
<dbReference type="Gene3D" id="3.30.200.20">
    <property type="entry name" value="Phosphorylase Kinase, domain 1"/>
    <property type="match status" value="1"/>
</dbReference>
<dbReference type="GO" id="GO:0035556">
    <property type="term" value="P:intracellular signal transduction"/>
    <property type="evidence" value="ECO:0007669"/>
    <property type="project" value="TreeGrafter"/>
</dbReference>
<evidence type="ECO:0000256" key="2">
    <source>
        <dbReference type="ARBA" id="ARBA00022840"/>
    </source>
</evidence>
<evidence type="ECO:0000256" key="4">
    <source>
        <dbReference type="SAM" id="MobiDB-lite"/>
    </source>
</evidence>
<keyword evidence="6" id="KW-0418">Kinase</keyword>
<dbReference type="Proteomes" id="UP000053815">
    <property type="component" value="Unassembled WGS sequence"/>
</dbReference>
<dbReference type="AlphaFoldDB" id="A0A0C9MW05"/>
<organism evidence="6">
    <name type="scientific">Mucor ambiguus</name>
    <dbReference type="NCBI Taxonomy" id="91626"/>
    <lineage>
        <taxon>Eukaryota</taxon>
        <taxon>Fungi</taxon>
        <taxon>Fungi incertae sedis</taxon>
        <taxon>Mucoromycota</taxon>
        <taxon>Mucoromycotina</taxon>
        <taxon>Mucoromycetes</taxon>
        <taxon>Mucorales</taxon>
        <taxon>Mucorineae</taxon>
        <taxon>Mucoraceae</taxon>
        <taxon>Mucor</taxon>
    </lineage>
</organism>
<dbReference type="GO" id="GO:0004674">
    <property type="term" value="F:protein serine/threonine kinase activity"/>
    <property type="evidence" value="ECO:0007669"/>
    <property type="project" value="TreeGrafter"/>
</dbReference>
<dbReference type="InterPro" id="IPR008271">
    <property type="entry name" value="Ser/Thr_kinase_AS"/>
</dbReference>
<dbReference type="PANTHER" id="PTHR24346">
    <property type="entry name" value="MAP/MICROTUBULE AFFINITY-REGULATING KINASE"/>
    <property type="match status" value="1"/>
</dbReference>
<keyword evidence="6" id="KW-0808">Transferase</keyword>
<keyword evidence="1 3" id="KW-0547">Nucleotide-binding</keyword>
<dbReference type="GO" id="GO:0005634">
    <property type="term" value="C:nucleus"/>
    <property type="evidence" value="ECO:0007669"/>
    <property type="project" value="TreeGrafter"/>
</dbReference>
<dbReference type="EMBL" id="DF836406">
    <property type="protein sequence ID" value="GAN06273.1"/>
    <property type="molecule type" value="Genomic_DNA"/>
</dbReference>
<dbReference type="STRING" id="91626.A0A0C9MW05"/>
<dbReference type="Pfam" id="PF00069">
    <property type="entry name" value="Pkinase"/>
    <property type="match status" value="1"/>
</dbReference>
<dbReference type="PROSITE" id="PS50011">
    <property type="entry name" value="PROTEIN_KINASE_DOM"/>
    <property type="match status" value="1"/>
</dbReference>
<protein>
    <submittedName>
        <fullName evidence="6">Ser/Thr protein kinase</fullName>
    </submittedName>
</protein>
<sequence length="906" mass="104260">MSSVHSIQGGKQKKNGVNLAFFSFDKQNVELDEEYPKEVRINNNALAAINASKKHYRENPDDSQNSSDTGDQDQSELDYMNIINHESDITTSKARYSTDNYSLNSVMNGRRNKLQRKKSSVVTRGMDFIRRMKWKSNETKSTSKRRLSQPDIECLDAVNWRASWSTQNTPRASIDGSSLPEGFIMPPPSVSSTHVETKNLAPIHEAYTEQYSRALHTPSRFLPQNQAVVTTTVDGTILLFNDIASLCFKIDKSYIGKSILTSLLEDPFRKQITSILDRRKYTRNNAKQQFDHSNYRGLVLVCGTITPIVKANQVKSVASLWLKEKSSDYGDHIYLWIFEEIYETSLSVYVDSECIIRRVFGTMIDIYGYKEKDIIGKPVNCLVPALSKEKRDDNLEKMDRLKFFGSQSSQGISFPVILNLNRHVALGDDDLASFVVKITSLPSITGLMTVSRTTGLVTNLSPVPAKYLFGRPVSTIVDQFHVKELIPLLPYIIQKSTQPVMNNRMCRQVLLDENTAEKPVIYVVHRDTSKFEVELQLTFTEEAIDIWITYDRIDAISKHEKRRNQEQERQQHMKSISAPVKQRPAIRPLRISSFGNVDKQRKLFPSLSNNLNVNTSESRPVTHNELPPSPLELHEKRRHPLDEYVILETLGQGTYGMAKLAYRKDDPSQKRLVIKYIIKSKIIVDSWIRDRQLGSIPMEIHILRTLQKYPHVNCCRLLTSSEDEDYYFVVMELLGDGMDLFDYIEVNKNMSENEMRAIFYQVACAVKHLHQHRIVHRDIKDENIILDQQGTVHLIDFGCATYYRKDRKFDTFTGTLEYCAPEILKGKPYAGPPQDIWASGILLYTLMYRENPFYNIDDIMETELRVPHVVSNDSLDLLEKMLQRDIDKRITVDQVLEHPWFHGMTL</sequence>
<dbReference type="PANTHER" id="PTHR24346:SF51">
    <property type="entry name" value="PAS DOMAIN-CONTAINING SERINE_THREONINE-PROTEIN KINASE"/>
    <property type="match status" value="1"/>
</dbReference>
<dbReference type="InterPro" id="IPR011009">
    <property type="entry name" value="Kinase-like_dom_sf"/>
</dbReference>
<dbReference type="SUPFAM" id="SSF56112">
    <property type="entry name" value="Protein kinase-like (PK-like)"/>
    <property type="match status" value="1"/>
</dbReference>
<proteinExistence type="predicted"/>
<dbReference type="SMART" id="SM00220">
    <property type="entry name" value="S_TKc"/>
    <property type="match status" value="1"/>
</dbReference>
<dbReference type="PROSITE" id="PS00108">
    <property type="entry name" value="PROTEIN_KINASE_ST"/>
    <property type="match status" value="1"/>
</dbReference>
<dbReference type="GO" id="GO:0045719">
    <property type="term" value="P:negative regulation of glycogen biosynthetic process"/>
    <property type="evidence" value="ECO:0007669"/>
    <property type="project" value="TreeGrafter"/>
</dbReference>
<dbReference type="InterPro" id="IPR000719">
    <property type="entry name" value="Prot_kinase_dom"/>
</dbReference>
<feature type="binding site" evidence="3">
    <location>
        <position position="679"/>
    </location>
    <ligand>
        <name>ATP</name>
        <dbReference type="ChEBI" id="CHEBI:30616"/>
    </ligand>
</feature>
<evidence type="ECO:0000313" key="6">
    <source>
        <dbReference type="EMBL" id="GAN06273.1"/>
    </source>
</evidence>
<dbReference type="InterPro" id="IPR017441">
    <property type="entry name" value="Protein_kinase_ATP_BS"/>
</dbReference>